<dbReference type="GO" id="GO:0007018">
    <property type="term" value="P:microtubule-based movement"/>
    <property type="evidence" value="ECO:0007669"/>
    <property type="project" value="TreeGrafter"/>
</dbReference>
<feature type="compositionally biased region" description="Basic and acidic residues" evidence="13">
    <location>
        <begin position="232"/>
        <end position="252"/>
    </location>
</feature>
<reference evidence="16" key="3">
    <citation type="submission" date="2022-01" db="EMBL/GenBank/DDBJ databases">
        <authorList>
            <person name="Rubenstein D.R."/>
        </authorList>
    </citation>
    <scope>NUCLEOTIDE SEQUENCE</scope>
    <source>
        <strain evidence="16">SS15</strain>
        <tissue evidence="16">Liver</tissue>
    </source>
</reference>
<dbReference type="Gene3D" id="2.60.40.10">
    <property type="entry name" value="Immunoglobulins"/>
    <property type="match status" value="2"/>
</dbReference>
<dbReference type="Gene3D" id="3.20.80.10">
    <property type="entry name" value="Regulatory factor, effector binding domain"/>
    <property type="match status" value="1"/>
</dbReference>
<feature type="repeat" description="TPR" evidence="11">
    <location>
        <begin position="331"/>
        <end position="364"/>
    </location>
</feature>
<dbReference type="SMART" id="SM00028">
    <property type="entry name" value="TPR"/>
    <property type="match status" value="5"/>
</dbReference>
<organism evidence="15">
    <name type="scientific">Lamprotornis superbus</name>
    <dbReference type="NCBI Taxonomy" id="245042"/>
    <lineage>
        <taxon>Eukaryota</taxon>
        <taxon>Metazoa</taxon>
        <taxon>Chordata</taxon>
        <taxon>Craniata</taxon>
        <taxon>Vertebrata</taxon>
        <taxon>Euteleostomi</taxon>
        <taxon>Archelosauria</taxon>
        <taxon>Archosauria</taxon>
        <taxon>Dinosauria</taxon>
        <taxon>Saurischia</taxon>
        <taxon>Theropoda</taxon>
        <taxon>Coelurosauria</taxon>
        <taxon>Aves</taxon>
        <taxon>Neognathae</taxon>
        <taxon>Neoaves</taxon>
        <taxon>Telluraves</taxon>
        <taxon>Australaves</taxon>
        <taxon>Passeriformes</taxon>
        <taxon>Sturnidae</taxon>
        <taxon>Lamprotornis</taxon>
    </lineage>
</organism>
<dbReference type="GO" id="GO:0005737">
    <property type="term" value="C:cytoplasm"/>
    <property type="evidence" value="ECO:0007669"/>
    <property type="project" value="TreeGrafter"/>
</dbReference>
<dbReference type="PROSITE" id="PS50835">
    <property type="entry name" value="IG_LIKE"/>
    <property type="match status" value="2"/>
</dbReference>
<comment type="caution">
    <text evidence="15">The sequence shown here is derived from an EMBL/GenBank/DDBJ whole genome shotgun (WGS) entry which is preliminary data.</text>
</comment>
<dbReference type="InterPro" id="IPR002151">
    <property type="entry name" value="Kinesin_light"/>
</dbReference>
<dbReference type="Pfam" id="PF13424">
    <property type="entry name" value="TPR_12"/>
    <property type="match status" value="2"/>
</dbReference>
<keyword evidence="4" id="KW-0963">Cytoplasm</keyword>
<evidence type="ECO:0000313" key="15">
    <source>
        <dbReference type="EMBL" id="KAG0113196.1"/>
    </source>
</evidence>
<dbReference type="InterPro" id="IPR003599">
    <property type="entry name" value="Ig_sub"/>
</dbReference>
<comment type="similarity">
    <text evidence="2">Belongs to the kinesin light chain family.</text>
</comment>
<evidence type="ECO:0000256" key="12">
    <source>
        <dbReference type="SAM" id="Coils"/>
    </source>
</evidence>
<dbReference type="InterPro" id="IPR007110">
    <property type="entry name" value="Ig-like_dom"/>
</dbReference>
<dbReference type="SUPFAM" id="SSF55136">
    <property type="entry name" value="Probable bacterial effector-binding domain"/>
    <property type="match status" value="1"/>
</dbReference>
<proteinExistence type="inferred from homology"/>
<dbReference type="InterPro" id="IPR015792">
    <property type="entry name" value="Kinesin_light_repeat"/>
</dbReference>
<dbReference type="InterPro" id="IPR011990">
    <property type="entry name" value="TPR-like_helical_dom_sf"/>
</dbReference>
<dbReference type="FunFam" id="1.25.40.10:FF:000003">
    <property type="entry name" value="kinesin light chain isoform X1"/>
    <property type="match status" value="1"/>
</dbReference>
<feature type="region of interest" description="Disordered" evidence="13">
    <location>
        <begin position="232"/>
        <end position="277"/>
    </location>
</feature>
<feature type="non-terminal residue" evidence="15">
    <location>
        <position position="1921"/>
    </location>
</feature>
<comment type="subcellular location">
    <subcellularLocation>
        <location evidence="1">Cytoplasm</location>
        <location evidence="1">Cytoskeleton</location>
    </subcellularLocation>
</comment>
<dbReference type="FunFam" id="2.60.40.10:FF:000432">
    <property type="entry name" value="Protein tyrosine kinase 7 (inactive)"/>
    <property type="match status" value="1"/>
</dbReference>
<dbReference type="GO" id="GO:0019894">
    <property type="term" value="F:kinesin binding"/>
    <property type="evidence" value="ECO:0007669"/>
    <property type="project" value="TreeGrafter"/>
</dbReference>
<evidence type="ECO:0000313" key="16">
    <source>
        <dbReference type="EMBL" id="KAI1240449.1"/>
    </source>
</evidence>
<feature type="coiled-coil region" evidence="12">
    <location>
        <begin position="165"/>
        <end position="227"/>
    </location>
</feature>
<keyword evidence="10" id="KW-0206">Cytoskeleton</keyword>
<dbReference type="InterPro" id="IPR019734">
    <property type="entry name" value="TPR_rpt"/>
</dbReference>
<evidence type="ECO:0000256" key="13">
    <source>
        <dbReference type="SAM" id="MobiDB-lite"/>
    </source>
</evidence>
<dbReference type="PRINTS" id="PR00381">
    <property type="entry name" value="KINESINLIGHT"/>
</dbReference>
<dbReference type="SUPFAM" id="SSF48726">
    <property type="entry name" value="Immunoglobulin"/>
    <property type="match status" value="3"/>
</dbReference>
<reference evidence="15" key="1">
    <citation type="submission" date="2020-10" db="EMBL/GenBank/DDBJ databases">
        <title>Feather gene expression reveals the developmental basis of iridescence in African starlings.</title>
        <authorList>
            <person name="Rubenstein D.R."/>
        </authorList>
    </citation>
    <scope>NUCLEOTIDE SEQUENCE</scope>
    <source>
        <strain evidence="15">SS15</strain>
        <tissue evidence="15">Liver</tissue>
    </source>
</reference>
<protein>
    <recommendedName>
        <fullName evidence="14">Ig-like domain-containing protein</fullName>
    </recommendedName>
</protein>
<dbReference type="Gene3D" id="1.25.40.10">
    <property type="entry name" value="Tetratricopeptide repeat domain"/>
    <property type="match status" value="1"/>
</dbReference>
<feature type="compositionally biased region" description="Pro residues" evidence="13">
    <location>
        <begin position="62"/>
        <end position="75"/>
    </location>
</feature>
<dbReference type="GO" id="GO:0005871">
    <property type="term" value="C:kinesin complex"/>
    <property type="evidence" value="ECO:0007669"/>
    <property type="project" value="InterPro"/>
</dbReference>
<evidence type="ECO:0000256" key="3">
    <source>
        <dbReference type="ARBA" id="ARBA00009817"/>
    </source>
</evidence>
<feature type="region of interest" description="Disordered" evidence="13">
    <location>
        <begin position="1"/>
        <end position="81"/>
    </location>
</feature>
<name>A0A835NDP2_9PASS</name>
<keyword evidence="5" id="KW-0493">Microtubule</keyword>
<dbReference type="Pfam" id="PF04832">
    <property type="entry name" value="SOUL"/>
    <property type="match status" value="1"/>
</dbReference>
<sequence length="1921" mass="213560">RDKAPAPPWPREGSAGRGGAAAGLRWGRQVARSRRRGGGGGHLGFKGAAPLRGRVVPAESLAPPPPGPGQRPGPPSRSRTMSTMVYPREEKLDKLSQEEIISNTKLVVQGLEALKNEHNSILHSLLETIKCLKKDEEANLVHEKSNLLRKSVEMIELGLGEAQVMMALSNHLNAVESEKQKLRAQVRRLCQENQWLRDELANTQQKLQRSEQTVAQLEEEKKHLEFMNQLKKYDEDVSPSEEKEGDSTKDSLDDLFPNEEEEHGPGLPHQHSSAVAAAQQGGYEIPARLRTLHNLVIQYASQGRYEVAVPLCKQALEDLEKTSGHDHPDVATMLNILALVYRDQNKYKEAAHLLNDALSIREKTLGKDHPAVAATLNNLAVLYGKRGKYKEAEPLCKRALEIREKVLGKDHPDVAKQLNNLALLCQNQGKYDEVEYYYCRALEIYESCLGPDDPNVAKTKNNLASCYLKQGKYKDAEVLYKEILTRAHVKEFGSVDGLYSRSPWNWGGVSWLSAYTYEHKPIWMHAEEREEMSKSKHRDSAPYAEYGGWYKACKVSSPTVNTTLRNLGALYRRQGKLEAAETLEECAVRSRRQGIDPINQTKVVEILKEGDGTERHRSLGSSVKYENATDGSEEVSMGVEWSGDGSGTLQRSSSLGKIRDVIRRSSEMLVKKLQGNGPLEPKNTSMKRAASLNYLHKSRHPRPPCGEQRPERQQHGPVLPQLPALLQMSWLLCCWAPWLRTARGSARYLPTTTYCVLPITRSRATLVRAPQPARMLLCCSLGPSALVAASSVPVTHARQVESPARGRGLSSDRDSGGSAPCPRDAGPPPDDRSTAARPEGDGAGVGAACRGDSGNTVRRSARGRSPPLGATLCRLGAVPVPFPADAMARITLEDLERLSEEPAAADRDGGDSEDDQEARLFAHWEAVASTHRVSLPRDMAGPIAQMVRHSQAREPVPYVFLSQHGKLLSRCPPVLGLPRVLLPARAVGRASPWQGRCIVSARARQPLRGSCSTKARMAPLHRCCIPPLLHLVLCRNWTSRAAFSGLLTSSCFLYQPILLLGSKSCWLCVCAGSVGWLSWRFQLAQDVSLENARPETLALRREYVLLFVSTTNPNMGPYLAFFLPVSVLGRNGAPRLPGNWRSFVVVGIPSVPEEDSWSMRLSEKSYCLTSSYKPSSSQRQVNYYATYSTLLCQHSAPSSVGTQFPSSHCRDLLLLCLHEASSIFLLDKCGIWQMRVADRAEGLAISLPGKCSCSALLCLVGQWQAWPQLEGLHGTSLSHDHFDLDEEQAESRKIRAGYNFPAPVKVTFVQNTGYAVLEIEILTHATKLHSSVHVSSSCHFLIWEKDLRSFIPVFTTLLGARALLPDFPFYWAGMFLLSSVQAVFQGKGTAPDSNISLTEGLWVPGIKNILVGGLDRDQRGTESPVPLAEDVLHSLCIPGASRLPCTLSPVFAFCFADFCWPLPSAHNYPYLRSSPFGRLMSPHFLPVSIGFPPSCSSVLVYGLFQCKEVAYEERWYPAGKWACVTMGEPMYEQSISMSFMKLMRYICKENSVGCHLGMTIPVLNEIHLTKEGTELEREVLTAYYLPGVFQQNPPVPMDPEIHITERAPLRVVTRVFYGMTTEETILREISLFWELLGSTDMVLQETYIVASYENPSIPQRRNEIWFICQAETTEMLLQRQASILFTKEPYSQDALHGRSAILRCEVKEPADVEFEWLQDGLPVQDTEQRFKEGSNLQFAAVDRHRDAGVFQCLARNVLTREEARTANASFNIKWIETGSVVLKQPASVAEIQPSSTVVLRCHIDGHPRPTWQWFRDGNPLPDGRSSYSVSNKERTLTLLSASPDDNGLYYCCARSAAGFVCSHTNFTLNVIDESFPQAVIVPQDLIVTKNEEAMFDCQFAAVPPPTQEWLFEDNPITNRSK</sequence>
<keyword evidence="9" id="KW-0505">Motor protein</keyword>
<evidence type="ECO:0000256" key="2">
    <source>
        <dbReference type="ARBA" id="ARBA00009622"/>
    </source>
</evidence>
<evidence type="ECO:0000256" key="11">
    <source>
        <dbReference type="PROSITE-ProRule" id="PRU00339"/>
    </source>
</evidence>
<evidence type="ECO:0000256" key="7">
    <source>
        <dbReference type="ARBA" id="ARBA00022803"/>
    </source>
</evidence>
<dbReference type="SMART" id="SM00409">
    <property type="entry name" value="IG"/>
    <property type="match status" value="2"/>
</dbReference>
<comment type="similarity">
    <text evidence="3">Belongs to the HEBP family.</text>
</comment>
<dbReference type="Pfam" id="PF07679">
    <property type="entry name" value="I-set"/>
    <property type="match status" value="1"/>
</dbReference>
<evidence type="ECO:0000313" key="17">
    <source>
        <dbReference type="Proteomes" id="UP000618051"/>
    </source>
</evidence>
<evidence type="ECO:0000256" key="5">
    <source>
        <dbReference type="ARBA" id="ARBA00022701"/>
    </source>
</evidence>
<dbReference type="SMART" id="SM00408">
    <property type="entry name" value="IGc2"/>
    <property type="match status" value="2"/>
</dbReference>
<dbReference type="OrthoDB" id="413723at2759"/>
<dbReference type="Pfam" id="PF13374">
    <property type="entry name" value="TPR_10"/>
    <property type="match status" value="2"/>
</dbReference>
<reference evidence="16 17" key="2">
    <citation type="journal article" date="2021" name="J. Hered.">
        <title>Feather Gene Expression Elucidates the Developmental Basis of Plumage Iridescence in African Starlings.</title>
        <authorList>
            <person name="Rubenstein D.R."/>
            <person name="Corvelo A."/>
            <person name="MacManes M.D."/>
            <person name="Maia R."/>
            <person name="Narzisi G."/>
            <person name="Rousaki A."/>
            <person name="Vandenabeele P."/>
            <person name="Shawkey M.D."/>
            <person name="Solomon J."/>
        </authorList>
    </citation>
    <scope>NUCLEOTIDE SEQUENCE [LARGE SCALE GENOMIC DNA]</scope>
    <source>
        <strain evidence="16">SS15</strain>
    </source>
</reference>
<evidence type="ECO:0000256" key="8">
    <source>
        <dbReference type="ARBA" id="ARBA00023054"/>
    </source>
</evidence>
<dbReference type="FunFam" id="2.60.40.10:FF:000395">
    <property type="entry name" value="Protein tyrosine kinase 7 (inactive)"/>
    <property type="match status" value="1"/>
</dbReference>
<dbReference type="EMBL" id="JADDUC010000519">
    <property type="protein sequence ID" value="KAG0113196.1"/>
    <property type="molecule type" value="Genomic_DNA"/>
</dbReference>
<evidence type="ECO:0000256" key="9">
    <source>
        <dbReference type="ARBA" id="ARBA00023175"/>
    </source>
</evidence>
<dbReference type="EMBL" id="JADDUC020000003">
    <property type="protein sequence ID" value="KAI1240449.1"/>
    <property type="molecule type" value="Genomic_DNA"/>
</dbReference>
<keyword evidence="7 11" id="KW-0802">TPR repeat</keyword>
<dbReference type="SUPFAM" id="SSF48452">
    <property type="entry name" value="TPR-like"/>
    <property type="match status" value="2"/>
</dbReference>
<dbReference type="PANTHER" id="PTHR45783:SF6">
    <property type="entry name" value="KINESIN LIGHT CHAIN 4"/>
    <property type="match status" value="1"/>
</dbReference>
<keyword evidence="6" id="KW-0677">Repeat</keyword>
<dbReference type="InterPro" id="IPR013098">
    <property type="entry name" value="Ig_I-set"/>
</dbReference>
<feature type="domain" description="Ig-like" evidence="14">
    <location>
        <begin position="1779"/>
        <end position="1867"/>
    </location>
</feature>
<feature type="compositionally biased region" description="Pro residues" evidence="13">
    <location>
        <begin position="1"/>
        <end position="10"/>
    </location>
</feature>
<dbReference type="Pfam" id="PF13927">
    <property type="entry name" value="Ig_3"/>
    <property type="match status" value="1"/>
</dbReference>
<dbReference type="InterPro" id="IPR003598">
    <property type="entry name" value="Ig_sub2"/>
</dbReference>
<accession>A0A835NDP2</accession>
<evidence type="ECO:0000256" key="10">
    <source>
        <dbReference type="ARBA" id="ARBA00023212"/>
    </source>
</evidence>
<dbReference type="InterPro" id="IPR011256">
    <property type="entry name" value="Reg_factor_effector_dom_sf"/>
</dbReference>
<keyword evidence="8 12" id="KW-0175">Coiled coil</keyword>
<dbReference type="PANTHER" id="PTHR45783">
    <property type="entry name" value="KINESIN LIGHT CHAIN"/>
    <property type="match status" value="1"/>
</dbReference>
<evidence type="ECO:0000256" key="1">
    <source>
        <dbReference type="ARBA" id="ARBA00004245"/>
    </source>
</evidence>
<dbReference type="GO" id="GO:0005874">
    <property type="term" value="C:microtubule"/>
    <property type="evidence" value="ECO:0007669"/>
    <property type="project" value="UniProtKB-KW"/>
</dbReference>
<dbReference type="InterPro" id="IPR006917">
    <property type="entry name" value="SOUL_heme-bd"/>
</dbReference>
<dbReference type="InterPro" id="IPR036179">
    <property type="entry name" value="Ig-like_dom_sf"/>
</dbReference>
<evidence type="ECO:0000256" key="6">
    <source>
        <dbReference type="ARBA" id="ARBA00022737"/>
    </source>
</evidence>
<feature type="domain" description="Ig-like" evidence="14">
    <location>
        <begin position="1697"/>
        <end position="1771"/>
    </location>
</feature>
<dbReference type="Proteomes" id="UP000618051">
    <property type="component" value="Unassembled WGS sequence"/>
</dbReference>
<dbReference type="InterPro" id="IPR013783">
    <property type="entry name" value="Ig-like_fold"/>
</dbReference>
<feature type="compositionally biased region" description="Basic and acidic residues" evidence="13">
    <location>
        <begin position="829"/>
        <end position="840"/>
    </location>
</feature>
<feature type="region of interest" description="Disordered" evidence="13">
    <location>
        <begin position="790"/>
        <end position="870"/>
    </location>
</feature>
<evidence type="ECO:0000256" key="4">
    <source>
        <dbReference type="ARBA" id="ARBA00022490"/>
    </source>
</evidence>
<dbReference type="PROSITE" id="PS01160">
    <property type="entry name" value="KINESIN_LIGHT"/>
    <property type="match status" value="1"/>
</dbReference>
<dbReference type="PROSITE" id="PS50005">
    <property type="entry name" value="TPR"/>
    <property type="match status" value="2"/>
</dbReference>
<feature type="repeat" description="TPR" evidence="11">
    <location>
        <begin position="373"/>
        <end position="406"/>
    </location>
</feature>
<evidence type="ECO:0000259" key="14">
    <source>
        <dbReference type="PROSITE" id="PS50835"/>
    </source>
</evidence>
<keyword evidence="17" id="KW-1185">Reference proteome</keyword>
<gene>
    <name evidence="16" type="ORF">IHE44_0008872</name>
    <name evidence="15" type="ORF">IHE44_011541</name>
</gene>
<feature type="region of interest" description="Disordered" evidence="13">
    <location>
        <begin position="614"/>
        <end position="636"/>
    </location>
</feature>